<dbReference type="EMBL" id="JAUQYP010000001">
    <property type="protein sequence ID" value="MDO8108023.1"/>
    <property type="molecule type" value="Genomic_DNA"/>
</dbReference>
<sequence length="248" mass="25669">MNWVVTSSTFLAAAIEVIEMVAIVVAVGVSRSWKWSLFGAAGGVVVLAALVAILGTALQHVALDPLRLIVGALLLVFGLQWLRKGASQVARMGWSSGIGDQSVDDSPAGEGVDWTSVVLSFKGVSLEGLEVSVIVVAFGSAGGNLGSAIIGAAAALVVVGALGGATYKAVARIPRRALQLFVGALLSTFGTFWANEGLGVSWPGEDWSLLGVLAVYVLFALSLTKIVRGWQAHPEQSDDRELATEGAR</sequence>
<evidence type="ECO:0000256" key="1">
    <source>
        <dbReference type="SAM" id="Phobius"/>
    </source>
</evidence>
<comment type="caution">
    <text evidence="2">The sequence shown here is derived from an EMBL/GenBank/DDBJ whole genome shotgun (WGS) entry which is preliminary data.</text>
</comment>
<evidence type="ECO:0000313" key="2">
    <source>
        <dbReference type="EMBL" id="MDO8108023.1"/>
    </source>
</evidence>
<evidence type="ECO:0008006" key="4">
    <source>
        <dbReference type="Google" id="ProtNLM"/>
    </source>
</evidence>
<feature type="transmembrane region" description="Helical" evidence="1">
    <location>
        <begin position="177"/>
        <end position="195"/>
    </location>
</feature>
<keyword evidence="3" id="KW-1185">Reference proteome</keyword>
<keyword evidence="1" id="KW-0812">Transmembrane</keyword>
<evidence type="ECO:0000313" key="3">
    <source>
        <dbReference type="Proteomes" id="UP001232536"/>
    </source>
</evidence>
<proteinExistence type="predicted"/>
<feature type="transmembrane region" description="Helical" evidence="1">
    <location>
        <begin position="145"/>
        <end position="165"/>
    </location>
</feature>
<dbReference type="RefSeq" id="WP_304601613.1">
    <property type="nucleotide sequence ID" value="NZ_JAUQYO010000001.1"/>
</dbReference>
<keyword evidence="1" id="KW-1133">Transmembrane helix</keyword>
<feature type="transmembrane region" description="Helical" evidence="1">
    <location>
        <begin position="207"/>
        <end position="227"/>
    </location>
</feature>
<protein>
    <recommendedName>
        <fullName evidence="4">GDT1 family protein</fullName>
    </recommendedName>
</protein>
<reference evidence="2 3" key="1">
    <citation type="submission" date="2023-07" db="EMBL/GenBank/DDBJ databases">
        <title>Description of novel actinomycetes strains, isolated from tidal flat sediment.</title>
        <authorList>
            <person name="Lu C."/>
        </authorList>
    </citation>
    <scope>NUCLEOTIDE SEQUENCE [LARGE SCALE GENOMIC DNA]</scope>
    <source>
        <strain evidence="2 3">SYSU T00b441</strain>
    </source>
</reference>
<feature type="transmembrane region" description="Helical" evidence="1">
    <location>
        <begin position="36"/>
        <end position="58"/>
    </location>
</feature>
<name>A0ABT9DCV7_9CELL</name>
<organism evidence="2 3">
    <name type="scientific">Actinotalea lenta</name>
    <dbReference type="NCBI Taxonomy" id="3064654"/>
    <lineage>
        <taxon>Bacteria</taxon>
        <taxon>Bacillati</taxon>
        <taxon>Actinomycetota</taxon>
        <taxon>Actinomycetes</taxon>
        <taxon>Micrococcales</taxon>
        <taxon>Cellulomonadaceae</taxon>
        <taxon>Actinotalea</taxon>
    </lineage>
</organism>
<keyword evidence="1" id="KW-0472">Membrane</keyword>
<dbReference type="Proteomes" id="UP001232536">
    <property type="component" value="Unassembled WGS sequence"/>
</dbReference>
<accession>A0ABT9DCV7</accession>
<gene>
    <name evidence="2" type="ORF">Q6348_12530</name>
</gene>